<reference evidence="5" key="1">
    <citation type="journal article" date="2020" name="Stud. Mycol.">
        <title>101 Dothideomycetes genomes: a test case for predicting lifestyles and emergence of pathogens.</title>
        <authorList>
            <person name="Haridas S."/>
            <person name="Albert R."/>
            <person name="Binder M."/>
            <person name="Bloem J."/>
            <person name="Labutti K."/>
            <person name="Salamov A."/>
            <person name="Andreopoulos B."/>
            <person name="Baker S."/>
            <person name="Barry K."/>
            <person name="Bills G."/>
            <person name="Bluhm B."/>
            <person name="Cannon C."/>
            <person name="Castanera R."/>
            <person name="Culley D."/>
            <person name="Daum C."/>
            <person name="Ezra D."/>
            <person name="Gonzalez J."/>
            <person name="Henrissat B."/>
            <person name="Kuo A."/>
            <person name="Liang C."/>
            <person name="Lipzen A."/>
            <person name="Lutzoni F."/>
            <person name="Magnuson J."/>
            <person name="Mondo S."/>
            <person name="Nolan M."/>
            <person name="Ohm R."/>
            <person name="Pangilinan J."/>
            <person name="Park H.-J."/>
            <person name="Ramirez L."/>
            <person name="Alfaro M."/>
            <person name="Sun H."/>
            <person name="Tritt A."/>
            <person name="Yoshinaga Y."/>
            <person name="Zwiers L.-H."/>
            <person name="Turgeon B."/>
            <person name="Goodwin S."/>
            <person name="Spatafora J."/>
            <person name="Crous P."/>
            <person name="Grigoriev I."/>
        </authorList>
    </citation>
    <scope>NUCLEOTIDE SEQUENCE</scope>
    <source>
        <strain evidence="5">CBS 121739</strain>
    </source>
</reference>
<dbReference type="InterPro" id="IPR050185">
    <property type="entry name" value="Ub_carboxyl-term_hydrolase"/>
</dbReference>
<dbReference type="InterPro" id="IPR038765">
    <property type="entry name" value="Papain-like_cys_pep_sf"/>
</dbReference>
<feature type="region of interest" description="Disordered" evidence="2">
    <location>
        <begin position="310"/>
        <end position="364"/>
    </location>
</feature>
<dbReference type="GO" id="GO:0016579">
    <property type="term" value="P:protein deubiquitination"/>
    <property type="evidence" value="ECO:0007669"/>
    <property type="project" value="InterPro"/>
</dbReference>
<dbReference type="Gene3D" id="3.40.250.10">
    <property type="entry name" value="Rhodanese-like domain"/>
    <property type="match status" value="1"/>
</dbReference>
<feature type="region of interest" description="Disordered" evidence="2">
    <location>
        <begin position="593"/>
        <end position="612"/>
    </location>
</feature>
<gene>
    <name evidence="5" type="ORF">EJ05DRAFT_436188</name>
</gene>
<dbReference type="GeneID" id="54482786"/>
<dbReference type="RefSeq" id="XP_033602638.1">
    <property type="nucleotide sequence ID" value="XM_033741732.1"/>
</dbReference>
<feature type="region of interest" description="Disordered" evidence="2">
    <location>
        <begin position="127"/>
        <end position="200"/>
    </location>
</feature>
<name>A0A6A6WF30_9PEZI</name>
<dbReference type="AlphaFoldDB" id="A0A6A6WF30"/>
<protein>
    <submittedName>
        <fullName evidence="5">Cysteine proteinase</fullName>
    </submittedName>
</protein>
<dbReference type="PROSITE" id="PS50206">
    <property type="entry name" value="RHODANESE_3"/>
    <property type="match status" value="1"/>
</dbReference>
<dbReference type="OrthoDB" id="292964at2759"/>
<dbReference type="EMBL" id="ML996568">
    <property type="protein sequence ID" value="KAF2760187.1"/>
    <property type="molecule type" value="Genomic_DNA"/>
</dbReference>
<dbReference type="PANTHER" id="PTHR21646:SF23">
    <property type="entry name" value="UBIQUITIN CARBOXYL-TERMINAL HYDROLASE USP2"/>
    <property type="match status" value="1"/>
</dbReference>
<dbReference type="Proteomes" id="UP000799437">
    <property type="component" value="Unassembled WGS sequence"/>
</dbReference>
<sequence>MEHLADLKAKANKTLAEQAQQHLPVQSQSYRRTTRPDLKQLGHLLTVAHDSAKQADIFETYRRPDFAYTEFLVASEIILNLVPRHKEYPTLQADRGRFHRLYRELTKKIGSDQERYAKIREIIVNDNIRNGTRPGDAGPPTMPHTASNIQSNPSNRYSMPPSSNGYEAQGSSSQTSLDIRPGSAAGRSTPGDSYVAFKPRPPVNPKPQSLHGRALTNGAANADALAERFARLRATPKAESAANMPATGTISTNTSWDLSVKMPSPTEYQISGDVLPRPMGPRDLPTAPSAPPHPPKIPLITNFTASMPKAPSPTYSPARNMATPASIDPPRSTARSMVGTGGRSNSMASNASAQAPNNNGSADSYFPAQAAPKTNGHTRRVSLGIPNESHIDAERLFDYNRMYNVLLIDVRNREDFDDGHIFAQQVMCIEPTTLKPNMSAEQLQDSLVLSPENELYWFEQRNEFDLVVFYDQATRDTSFLDRPVRNEEEEVLKNLYESLTEFNFDRPLSRPPIMLRGGLDAWADLIGTNALATSRTTAVVSQQQKSNRPIRRMPAKRNISMNLQKKRHRDFTTLDPEEEQKWLEKARIERAELENRNIPEEEADYEGDSDPQIYRSTADFLRRFPEPAALDQQSMVYPPRRQASESAYIQPSIPPVPSRPAPSVPRVSYSGVHERESSQQTGSSRTAHLAAYIPPSRNPRYRLPKTGLVNFGVTCYMNSTVQCLNATMPLTGVFLDNRYQRLIERDNWKGSKGLMSEHYATLIKNLWQGDVRALRPTSLRKLCGRFNAEWSRDQQQDAKEFLEFLLDILHEDMNRQWSHPPLKALTERDEAYRERLPKLYAAQVEWMRYSMRDKSIISDFFAGQHASRLRCATCAHTSTTFEAFYSLSVEIPRDHPSDIRDCLRSYCKEERLSGDEVWKCPQCKTEREASKQITLSRAPQYLILHFKRFSASHDERARKVRTPIEFPLTGLDLSPYMLPPPTPAEEAVIAQQQDGANQLAKLKADVSMNGPYIYNAYAVIRHIGQTISSGHYIACVKDSVKGVWRQFNDERVTDFMPEDLRANERLQNEQAYIVFYERDLTAAVAKR</sequence>
<comment type="similarity">
    <text evidence="1">Belongs to the peptidase C19 family.</text>
</comment>
<feature type="domain" description="Rhodanese" evidence="3">
    <location>
        <begin position="401"/>
        <end position="421"/>
    </location>
</feature>
<dbReference type="SUPFAM" id="SSF54001">
    <property type="entry name" value="Cysteine proteinases"/>
    <property type="match status" value="1"/>
</dbReference>
<dbReference type="GO" id="GO:0004843">
    <property type="term" value="F:cysteine-type deubiquitinase activity"/>
    <property type="evidence" value="ECO:0007669"/>
    <property type="project" value="InterPro"/>
</dbReference>
<feature type="compositionally biased region" description="Acidic residues" evidence="2">
    <location>
        <begin position="600"/>
        <end position="609"/>
    </location>
</feature>
<dbReference type="PROSITE" id="PS50235">
    <property type="entry name" value="USP_3"/>
    <property type="match status" value="1"/>
</dbReference>
<keyword evidence="6" id="KW-1185">Reference proteome</keyword>
<proteinExistence type="inferred from homology"/>
<evidence type="ECO:0000259" key="4">
    <source>
        <dbReference type="PROSITE" id="PS50235"/>
    </source>
</evidence>
<feature type="domain" description="USP" evidence="4">
    <location>
        <begin position="706"/>
        <end position="1079"/>
    </location>
</feature>
<dbReference type="InterPro" id="IPR001394">
    <property type="entry name" value="Peptidase_C19_UCH"/>
</dbReference>
<dbReference type="InterPro" id="IPR001763">
    <property type="entry name" value="Rhodanese-like_dom"/>
</dbReference>
<dbReference type="SUPFAM" id="SSF52821">
    <property type="entry name" value="Rhodanese/Cell cycle control phosphatase"/>
    <property type="match status" value="1"/>
</dbReference>
<dbReference type="InterPro" id="IPR036873">
    <property type="entry name" value="Rhodanese-like_dom_sf"/>
</dbReference>
<dbReference type="InterPro" id="IPR028889">
    <property type="entry name" value="USP"/>
</dbReference>
<feature type="compositionally biased region" description="Low complexity" evidence="2">
    <location>
        <begin position="344"/>
        <end position="362"/>
    </location>
</feature>
<evidence type="ECO:0000313" key="6">
    <source>
        <dbReference type="Proteomes" id="UP000799437"/>
    </source>
</evidence>
<feature type="compositionally biased region" description="Pro residues" evidence="2">
    <location>
        <begin position="652"/>
        <end position="663"/>
    </location>
</feature>
<feature type="compositionally biased region" description="Polar residues" evidence="2">
    <location>
        <begin position="144"/>
        <end position="177"/>
    </location>
</feature>
<dbReference type="PANTHER" id="PTHR21646">
    <property type="entry name" value="UBIQUITIN CARBOXYL-TERMINAL HYDROLASE"/>
    <property type="match status" value="1"/>
</dbReference>
<evidence type="ECO:0000256" key="2">
    <source>
        <dbReference type="SAM" id="MobiDB-lite"/>
    </source>
</evidence>
<feature type="region of interest" description="Disordered" evidence="2">
    <location>
        <begin position="650"/>
        <end position="686"/>
    </location>
</feature>
<evidence type="ECO:0000256" key="1">
    <source>
        <dbReference type="ARBA" id="ARBA00009085"/>
    </source>
</evidence>
<organism evidence="5 6">
    <name type="scientific">Pseudovirgaria hyperparasitica</name>
    <dbReference type="NCBI Taxonomy" id="470096"/>
    <lineage>
        <taxon>Eukaryota</taxon>
        <taxon>Fungi</taxon>
        <taxon>Dikarya</taxon>
        <taxon>Ascomycota</taxon>
        <taxon>Pezizomycotina</taxon>
        <taxon>Dothideomycetes</taxon>
        <taxon>Dothideomycetes incertae sedis</taxon>
        <taxon>Acrospermales</taxon>
        <taxon>Acrospermaceae</taxon>
        <taxon>Pseudovirgaria</taxon>
    </lineage>
</organism>
<dbReference type="Pfam" id="PF00443">
    <property type="entry name" value="UCH"/>
    <property type="match status" value="1"/>
</dbReference>
<dbReference type="Gene3D" id="3.90.70.10">
    <property type="entry name" value="Cysteine proteinases"/>
    <property type="match status" value="1"/>
</dbReference>
<accession>A0A6A6WF30</accession>
<evidence type="ECO:0000259" key="3">
    <source>
        <dbReference type="PROSITE" id="PS50206"/>
    </source>
</evidence>
<dbReference type="CDD" id="cd02674">
    <property type="entry name" value="Peptidase_C19R"/>
    <property type="match status" value="1"/>
</dbReference>
<evidence type="ECO:0000313" key="5">
    <source>
        <dbReference type="EMBL" id="KAF2760187.1"/>
    </source>
</evidence>